<reference evidence="8 9" key="1">
    <citation type="submission" date="2020-02" db="EMBL/GenBank/DDBJ databases">
        <authorList>
            <person name="Zhang X.-Y."/>
        </authorList>
    </citation>
    <scope>NUCLEOTIDE SEQUENCE [LARGE SCALE GENOMIC DNA]</scope>
    <source>
        <strain evidence="8 9">C33</strain>
    </source>
</reference>
<feature type="binding site" evidence="6">
    <location>
        <begin position="202"/>
        <end position="203"/>
    </location>
    <ligand>
        <name>S-adenosyl-L-methionine</name>
        <dbReference type="ChEBI" id="CHEBI:59789"/>
    </ligand>
</feature>
<gene>
    <name evidence="8" type="ORF">G3I74_06320</name>
</gene>
<dbReference type="AlphaFoldDB" id="A0A845UV13"/>
<evidence type="ECO:0000256" key="2">
    <source>
        <dbReference type="ARBA" id="ARBA00022603"/>
    </source>
</evidence>
<dbReference type="PANTHER" id="PTHR24422:SF19">
    <property type="entry name" value="CHEMOTAXIS PROTEIN METHYLTRANSFERASE"/>
    <property type="match status" value="1"/>
</dbReference>
<feature type="binding site" evidence="6">
    <location>
        <position position="76"/>
    </location>
    <ligand>
        <name>S-adenosyl-L-methionine</name>
        <dbReference type="ChEBI" id="CHEBI:59789"/>
    </ligand>
</feature>
<dbReference type="PROSITE" id="PS50123">
    <property type="entry name" value="CHER"/>
    <property type="match status" value="1"/>
</dbReference>
<dbReference type="Proteomes" id="UP000484885">
    <property type="component" value="Unassembled WGS sequence"/>
</dbReference>
<dbReference type="SMART" id="SM00138">
    <property type="entry name" value="MeTrc"/>
    <property type="match status" value="1"/>
</dbReference>
<evidence type="ECO:0000259" key="7">
    <source>
        <dbReference type="PROSITE" id="PS50123"/>
    </source>
</evidence>
<evidence type="ECO:0000256" key="3">
    <source>
        <dbReference type="ARBA" id="ARBA00022679"/>
    </source>
</evidence>
<dbReference type="Gene3D" id="3.40.50.150">
    <property type="entry name" value="Vaccinia Virus protein VP39"/>
    <property type="match status" value="1"/>
</dbReference>
<feature type="binding site" evidence="6">
    <location>
        <begin position="219"/>
        <end position="220"/>
    </location>
    <ligand>
        <name>S-adenosyl-L-methionine</name>
        <dbReference type="ChEBI" id="CHEBI:59789"/>
    </ligand>
</feature>
<dbReference type="EMBL" id="JAAGSC010000039">
    <property type="protein sequence ID" value="NDY95337.1"/>
    <property type="molecule type" value="Genomic_DNA"/>
</dbReference>
<dbReference type="InterPro" id="IPR022642">
    <property type="entry name" value="CheR_C"/>
</dbReference>
<dbReference type="RefSeq" id="WP_164210730.1">
    <property type="nucleotide sequence ID" value="NZ_JAAGSC010000039.1"/>
</dbReference>
<comment type="caution">
    <text evidence="8">The sequence shown here is derived from an EMBL/GenBank/DDBJ whole genome shotgun (WGS) entry which is preliminary data.</text>
</comment>
<evidence type="ECO:0000256" key="4">
    <source>
        <dbReference type="ARBA" id="ARBA00022691"/>
    </source>
</evidence>
<sequence length="274" mass="31378">MAGRETLTPAEFDFIRGLIRDYAGIVIGENKRSMVQGRITRRMRELGIRDVGEYLDYIRTAPEIERDGLASALTTNVTAFFREIHHFEYLTTQFLPSLRGRGLRRIRAWSAGCSSGEEAYSIAITLMEGLGDEKGWDIGVLATDLDFNMIRFAREGVYPLERVGRLPPEQLKRWFLRGGGSQDGRVMVRPELKRIVRVMPLNLLEEWPMSGPFDVIFCRNVFIYFDRDVKARIVDRYAELLPVGGLLFIGHSESLHGLTDRFELIGGTIYRKKQ</sequence>
<evidence type="ECO:0000313" key="8">
    <source>
        <dbReference type="EMBL" id="NDY95337.1"/>
    </source>
</evidence>
<keyword evidence="9" id="KW-1185">Reference proteome</keyword>
<evidence type="ECO:0000256" key="5">
    <source>
        <dbReference type="PIRNR" id="PIRNR000410"/>
    </source>
</evidence>
<dbReference type="SUPFAM" id="SSF53335">
    <property type="entry name" value="S-adenosyl-L-methionine-dependent methyltransferases"/>
    <property type="match status" value="1"/>
</dbReference>
<dbReference type="Pfam" id="PF03705">
    <property type="entry name" value="CheR_N"/>
    <property type="match status" value="1"/>
</dbReference>
<dbReference type="GO" id="GO:0008983">
    <property type="term" value="F:protein-glutamate O-methyltransferase activity"/>
    <property type="evidence" value="ECO:0007669"/>
    <property type="project" value="UniProtKB-EC"/>
</dbReference>
<dbReference type="Gene3D" id="1.10.155.10">
    <property type="entry name" value="Chemotaxis receptor methyltransferase CheR, N-terminal domain"/>
    <property type="match status" value="1"/>
</dbReference>
<dbReference type="PANTHER" id="PTHR24422">
    <property type="entry name" value="CHEMOTAXIS PROTEIN METHYLTRANSFERASE"/>
    <property type="match status" value="1"/>
</dbReference>
<protein>
    <recommendedName>
        <fullName evidence="5">Chemotaxis protein methyltransferase</fullName>
        <ecNumber evidence="5">2.1.1.80</ecNumber>
    </recommendedName>
</protein>
<name>A0A845UV13_9GAMM</name>
<evidence type="ECO:0000313" key="9">
    <source>
        <dbReference type="Proteomes" id="UP000484885"/>
    </source>
</evidence>
<dbReference type="PRINTS" id="PR00996">
    <property type="entry name" value="CHERMTFRASE"/>
</dbReference>
<dbReference type="InterPro" id="IPR022641">
    <property type="entry name" value="CheR_N"/>
</dbReference>
<proteinExistence type="predicted"/>
<dbReference type="InterPro" id="IPR026024">
    <property type="entry name" value="Chemotaxis_MeTrfase_CheR"/>
</dbReference>
<keyword evidence="3 5" id="KW-0808">Transferase</keyword>
<feature type="domain" description="CheR-type methyltransferase" evidence="7">
    <location>
        <begin position="1"/>
        <end position="274"/>
    </location>
</feature>
<keyword evidence="4 5" id="KW-0949">S-adenosyl-L-methionine</keyword>
<dbReference type="InterPro" id="IPR029063">
    <property type="entry name" value="SAM-dependent_MTases_sf"/>
</dbReference>
<comment type="catalytic activity">
    <reaction evidence="1 5">
        <text>L-glutamyl-[protein] + S-adenosyl-L-methionine = [protein]-L-glutamate 5-O-methyl ester + S-adenosyl-L-homocysteine</text>
        <dbReference type="Rhea" id="RHEA:24452"/>
        <dbReference type="Rhea" id="RHEA-COMP:10208"/>
        <dbReference type="Rhea" id="RHEA-COMP:10311"/>
        <dbReference type="ChEBI" id="CHEBI:29973"/>
        <dbReference type="ChEBI" id="CHEBI:57856"/>
        <dbReference type="ChEBI" id="CHEBI:59789"/>
        <dbReference type="ChEBI" id="CHEBI:82795"/>
        <dbReference type="EC" id="2.1.1.80"/>
    </reaction>
</comment>
<comment type="function">
    <text evidence="5">Methylation of the membrane-bound methyl-accepting chemotaxis proteins (MCP) to form gamma-glutamyl methyl ester residues in MCP.</text>
</comment>
<dbReference type="InterPro" id="IPR050903">
    <property type="entry name" value="Bact_Chemotaxis_MeTrfase"/>
</dbReference>
<dbReference type="PIRSF" id="PIRSF000410">
    <property type="entry name" value="CheR"/>
    <property type="match status" value="1"/>
</dbReference>
<dbReference type="Pfam" id="PF01739">
    <property type="entry name" value="CheR"/>
    <property type="match status" value="1"/>
</dbReference>
<evidence type="ECO:0000256" key="1">
    <source>
        <dbReference type="ARBA" id="ARBA00001541"/>
    </source>
</evidence>
<dbReference type="InterPro" id="IPR000780">
    <property type="entry name" value="CheR_MeTrfase"/>
</dbReference>
<feature type="binding site" evidence="6">
    <location>
        <position position="78"/>
    </location>
    <ligand>
        <name>S-adenosyl-L-methionine</name>
        <dbReference type="ChEBI" id="CHEBI:59789"/>
    </ligand>
</feature>
<feature type="binding site" evidence="6">
    <location>
        <position position="82"/>
    </location>
    <ligand>
        <name>S-adenosyl-L-methionine</name>
        <dbReference type="ChEBI" id="CHEBI:59789"/>
    </ligand>
</feature>
<evidence type="ECO:0000256" key="6">
    <source>
        <dbReference type="PIRSR" id="PIRSR000410-1"/>
    </source>
</evidence>
<organism evidence="8 9">
    <name type="scientific">Wenzhouxiangella limi</name>
    <dbReference type="NCBI Taxonomy" id="2707351"/>
    <lineage>
        <taxon>Bacteria</taxon>
        <taxon>Pseudomonadati</taxon>
        <taxon>Pseudomonadota</taxon>
        <taxon>Gammaproteobacteria</taxon>
        <taxon>Chromatiales</taxon>
        <taxon>Wenzhouxiangellaceae</taxon>
        <taxon>Wenzhouxiangella</taxon>
    </lineage>
</organism>
<keyword evidence="2 5" id="KW-0489">Methyltransferase</keyword>
<feature type="binding site" evidence="6">
    <location>
        <position position="144"/>
    </location>
    <ligand>
        <name>S-adenosyl-L-methionine</name>
        <dbReference type="ChEBI" id="CHEBI:59789"/>
    </ligand>
</feature>
<dbReference type="EC" id="2.1.1.80" evidence="5"/>
<accession>A0A845UV13</accession>
<dbReference type="GO" id="GO:0032259">
    <property type="term" value="P:methylation"/>
    <property type="evidence" value="ECO:0007669"/>
    <property type="project" value="UniProtKB-KW"/>
</dbReference>
<dbReference type="SUPFAM" id="SSF47757">
    <property type="entry name" value="Chemotaxis receptor methyltransferase CheR, N-terminal domain"/>
    <property type="match status" value="1"/>
</dbReference>
<feature type="binding site" evidence="6">
    <location>
        <position position="118"/>
    </location>
    <ligand>
        <name>S-adenosyl-L-methionine</name>
        <dbReference type="ChEBI" id="CHEBI:59789"/>
    </ligand>
</feature>
<dbReference type="InterPro" id="IPR036804">
    <property type="entry name" value="CheR_N_sf"/>
</dbReference>